<dbReference type="EMBL" id="DF973533">
    <property type="protein sequence ID" value="GAU33641.1"/>
    <property type="molecule type" value="Genomic_DNA"/>
</dbReference>
<dbReference type="InterPro" id="IPR018614">
    <property type="entry name" value="KRTCAP2"/>
</dbReference>
<keyword evidence="3" id="KW-0862">Zinc</keyword>
<dbReference type="AlphaFoldDB" id="A0A2Z6MQJ4"/>
<feature type="domain" description="PHD-type" evidence="6">
    <location>
        <begin position="930"/>
        <end position="980"/>
    </location>
</feature>
<accession>A0A2Z6MQJ4</accession>
<keyword evidence="8" id="KW-1185">Reference proteome</keyword>
<dbReference type="SUPFAM" id="SSF57903">
    <property type="entry name" value="FYVE/PHD zinc finger"/>
    <property type="match status" value="2"/>
</dbReference>
<dbReference type="Pfam" id="PF00628">
    <property type="entry name" value="PHD"/>
    <property type="match status" value="2"/>
</dbReference>
<evidence type="ECO:0000256" key="4">
    <source>
        <dbReference type="PROSITE-ProRule" id="PRU00146"/>
    </source>
</evidence>
<dbReference type="Gene3D" id="2.30.30.1150">
    <property type="match status" value="1"/>
</dbReference>
<evidence type="ECO:0000313" key="7">
    <source>
        <dbReference type="EMBL" id="GAU33641.1"/>
    </source>
</evidence>
<name>A0A2Z6MQJ4_TRISU</name>
<dbReference type="GO" id="GO:0008270">
    <property type="term" value="F:zinc ion binding"/>
    <property type="evidence" value="ECO:0007669"/>
    <property type="project" value="UniProtKB-KW"/>
</dbReference>
<evidence type="ECO:0000256" key="1">
    <source>
        <dbReference type="ARBA" id="ARBA00022723"/>
    </source>
</evidence>
<keyword evidence="2 4" id="KW-0863">Zinc-finger</keyword>
<dbReference type="Proteomes" id="UP000242715">
    <property type="component" value="Unassembled WGS sequence"/>
</dbReference>
<reference evidence="8" key="1">
    <citation type="journal article" date="2017" name="Front. Plant Sci.">
        <title>Climate Clever Clovers: New Paradigm to Reduce the Environmental Footprint of Ruminants by Breeding Low Methanogenic Forages Utilizing Haplotype Variation.</title>
        <authorList>
            <person name="Kaur P."/>
            <person name="Appels R."/>
            <person name="Bayer P.E."/>
            <person name="Keeble-Gagnere G."/>
            <person name="Wang J."/>
            <person name="Hirakawa H."/>
            <person name="Shirasawa K."/>
            <person name="Vercoe P."/>
            <person name="Stefanova K."/>
            <person name="Durmic Z."/>
            <person name="Nichols P."/>
            <person name="Revell C."/>
            <person name="Isobe S.N."/>
            <person name="Edwards D."/>
            <person name="Erskine W."/>
        </authorList>
    </citation>
    <scope>NUCLEOTIDE SEQUENCE [LARGE SCALE GENOMIC DNA]</scope>
    <source>
        <strain evidence="8">cv. Daliak</strain>
    </source>
</reference>
<evidence type="ECO:0000256" key="2">
    <source>
        <dbReference type="ARBA" id="ARBA00022771"/>
    </source>
</evidence>
<dbReference type="PANTHER" id="PTHR47162:SF9">
    <property type="entry name" value="PHD FINGER PROTEIN EHD3-LIKE"/>
    <property type="match status" value="1"/>
</dbReference>
<dbReference type="Gene3D" id="3.30.40.10">
    <property type="entry name" value="Zinc/RING finger domain, C3HC4 (zinc finger)"/>
    <property type="match status" value="1"/>
</dbReference>
<dbReference type="InterPro" id="IPR011011">
    <property type="entry name" value="Znf_FYVE_PHD"/>
</dbReference>
<evidence type="ECO:0000259" key="6">
    <source>
        <dbReference type="PROSITE" id="PS50016"/>
    </source>
</evidence>
<feature type="region of interest" description="Disordered" evidence="5">
    <location>
        <begin position="136"/>
        <end position="191"/>
    </location>
</feature>
<evidence type="ECO:0000256" key="3">
    <source>
        <dbReference type="ARBA" id="ARBA00022833"/>
    </source>
</evidence>
<protein>
    <recommendedName>
        <fullName evidence="6">PHD-type domain-containing protein</fullName>
    </recommendedName>
</protein>
<dbReference type="InterPro" id="IPR001965">
    <property type="entry name" value="Znf_PHD"/>
</dbReference>
<evidence type="ECO:0000256" key="5">
    <source>
        <dbReference type="SAM" id="MobiDB-lite"/>
    </source>
</evidence>
<dbReference type="InterPro" id="IPR019787">
    <property type="entry name" value="Znf_PHD-finger"/>
</dbReference>
<dbReference type="PROSITE" id="PS50016">
    <property type="entry name" value="ZF_PHD_2"/>
    <property type="match status" value="1"/>
</dbReference>
<feature type="region of interest" description="Disordered" evidence="5">
    <location>
        <begin position="1"/>
        <end position="37"/>
    </location>
</feature>
<sequence length="987" mass="109515">MMDSGAVDEVDKGNKSSSSKVNRRRTRSSSKVSRSYPPLSFYKDSTESKMDRKICIPLSFYKTIVFYYPSLSKMDISLSNDETTLFLKKYPPLSFYFYKDSTASIPPGLRVNYIPPSSMPPTAVSKPSQPKLSFSFGSTSSDTTSSDSKSSFSFGSTSSDSKSESPPSESKSESKVSTGSQSSESKSEVTFDRFLSLSPESKSESKASIGSQSSESKSEVTFDRLMFMYTVVPWSLINMFIGNFQETAGAKSGWGAVIVAEVVALIAASTVHRVCITTCFLFSAVLLYEVNKLSGSAVSTSDSRTKKQSGGELNHFIGSILASSSTEKTFTVLYRRMVLRKYACQGFISEQLPCLAHSLYQKSRFSIVRDGQEVAIASSKSSENYTTTKKKKKGLSVASGEVSHEVSVAVLNGLQMLKQYRKISKTIPILWNILKVAKEPFDATLGNVVDDYAYGHWGNVVLKHLHQSFGSVDGGIGEAHIDPLSHRTRTEAKGYAPVMQNGSSSESHGHGGTEMCQRMLCEVLTSQMFNSLCETLFENFQGIKPESVVDFSVVISRMKQKTSEESPELFLSDIQQVAKELFDATLGNAADGYAYRHWGNVVLKHLHQSFGSVDGGIGEAQIDQIDRLSHRTRTEANGYASVMQNGSSSESHGHGVNEMCQRMLCEVLTSQMFNSLCETLFENFHGMKPESAVDFSVVISRMKQKIYEESPELFLSDIQQVWRKLQNTSNKIFAFSKSLIDLSTTSYAELVGSSEQSTFEDEKQVESDAHMKLEQKEKLDGTDCLVCDSCEKVYHLSCFEPAMKEIPHKSWYCADCTTSGIGSPHENCVVCVRFNGKKTPNKIIGDESLPTNEETFDEFEENSNSSYGGIQVSTRKGKTFYCRMCGNEVEVKGEKIRESGHPYCHTQYYHARCLTSKQLNIYSYAWYCPSCICQACLTNQDDDRIVLCDGCDHGYDIYCMKPPLDSIPQGKWFCRKCDAGLKAISQA</sequence>
<gene>
    <name evidence="7" type="ORF">TSUD_310490</name>
</gene>
<dbReference type="OrthoDB" id="1903104at2759"/>
<dbReference type="PANTHER" id="PTHR47162">
    <property type="entry name" value="OS02G0192300 PROTEIN"/>
    <property type="match status" value="1"/>
</dbReference>
<feature type="compositionally biased region" description="Low complexity" evidence="5">
    <location>
        <begin position="136"/>
        <end position="184"/>
    </location>
</feature>
<dbReference type="Pfam" id="PF09775">
    <property type="entry name" value="Keratin_assoc"/>
    <property type="match status" value="1"/>
</dbReference>
<keyword evidence="1" id="KW-0479">Metal-binding</keyword>
<dbReference type="InterPro" id="IPR013083">
    <property type="entry name" value="Znf_RING/FYVE/PHD"/>
</dbReference>
<proteinExistence type="predicted"/>
<dbReference type="SMART" id="SM00249">
    <property type="entry name" value="PHD"/>
    <property type="match status" value="3"/>
</dbReference>
<organism evidence="7 8">
    <name type="scientific">Trifolium subterraneum</name>
    <name type="common">Subterranean clover</name>
    <dbReference type="NCBI Taxonomy" id="3900"/>
    <lineage>
        <taxon>Eukaryota</taxon>
        <taxon>Viridiplantae</taxon>
        <taxon>Streptophyta</taxon>
        <taxon>Embryophyta</taxon>
        <taxon>Tracheophyta</taxon>
        <taxon>Spermatophyta</taxon>
        <taxon>Magnoliopsida</taxon>
        <taxon>eudicotyledons</taxon>
        <taxon>Gunneridae</taxon>
        <taxon>Pentapetalae</taxon>
        <taxon>rosids</taxon>
        <taxon>fabids</taxon>
        <taxon>Fabales</taxon>
        <taxon>Fabaceae</taxon>
        <taxon>Papilionoideae</taxon>
        <taxon>50 kb inversion clade</taxon>
        <taxon>NPAAA clade</taxon>
        <taxon>Hologalegina</taxon>
        <taxon>IRL clade</taxon>
        <taxon>Trifolieae</taxon>
        <taxon>Trifolium</taxon>
    </lineage>
</organism>
<evidence type="ECO:0000313" key="8">
    <source>
        <dbReference type="Proteomes" id="UP000242715"/>
    </source>
</evidence>